<dbReference type="Proteomes" id="UP000051500">
    <property type="component" value="Unassembled WGS sequence"/>
</dbReference>
<dbReference type="EMBL" id="JQBZ01000025">
    <property type="protein sequence ID" value="KRN88646.1"/>
    <property type="molecule type" value="Genomic_DNA"/>
</dbReference>
<reference evidence="1 2" key="1">
    <citation type="journal article" date="2015" name="Genome Announc.">
        <title>Expanding the biotechnology potential of lactobacilli through comparative genomics of 213 strains and associated genera.</title>
        <authorList>
            <person name="Sun Z."/>
            <person name="Harris H.M."/>
            <person name="McCann A."/>
            <person name="Guo C."/>
            <person name="Argimon S."/>
            <person name="Zhang W."/>
            <person name="Yang X."/>
            <person name="Jeffery I.B."/>
            <person name="Cooney J.C."/>
            <person name="Kagawa T.F."/>
            <person name="Liu W."/>
            <person name="Song Y."/>
            <person name="Salvetti E."/>
            <person name="Wrobel A."/>
            <person name="Rasinkangas P."/>
            <person name="Parkhill J."/>
            <person name="Rea M.C."/>
            <person name="O'Sullivan O."/>
            <person name="Ritari J."/>
            <person name="Douillard F.P."/>
            <person name="Paul Ross R."/>
            <person name="Yang R."/>
            <person name="Briner A.E."/>
            <person name="Felis G.E."/>
            <person name="de Vos W.M."/>
            <person name="Barrangou R."/>
            <person name="Klaenhammer T.R."/>
            <person name="Caufield P.W."/>
            <person name="Cui Y."/>
            <person name="Zhang H."/>
            <person name="O'Toole P.W."/>
        </authorList>
    </citation>
    <scope>NUCLEOTIDE SEQUENCE [LARGE SCALE GENOMIC DNA]</scope>
    <source>
        <strain evidence="1 2">DSM 22408</strain>
    </source>
</reference>
<organism evidence="1 2">
    <name type="scientific">Ligilactobacillus ceti DSM 22408</name>
    <dbReference type="NCBI Taxonomy" id="1122146"/>
    <lineage>
        <taxon>Bacteria</taxon>
        <taxon>Bacillati</taxon>
        <taxon>Bacillota</taxon>
        <taxon>Bacilli</taxon>
        <taxon>Lactobacillales</taxon>
        <taxon>Lactobacillaceae</taxon>
        <taxon>Ligilactobacillus</taxon>
    </lineage>
</organism>
<sequence>MSKEDLNATVTFYPKENEVQESEYIVEEITPISTTERLLDYNDQLKISLQNGINFTELLDTLINTKNSSELLDATMKLIDYQLDSSYLVYPQQYSRADYYLIFINRILEIHQAESVVLQSNEHEFELHHEYPGIDSLGYFVFKVLENNENGAYYVEKNTGLELFYLDFKQRVLRFNSRALTELLIVKYQDEITYEVLTQFTDYLLAIGDILKAEYSFDVDFNILDTSNTAYYAISDPDMPQQALDRLFILASETGHMLLSGAQNEAILELGQNVKMTIFQHSGFGEEARWVIAITDPDNAVSFFDVLGRYAFLSDWYLDNLNSLEIKSDPLYF</sequence>
<dbReference type="eggNOG" id="ENOG5033W0S">
    <property type="taxonomic scope" value="Bacteria"/>
</dbReference>
<proteinExistence type="predicted"/>
<evidence type="ECO:0000313" key="1">
    <source>
        <dbReference type="EMBL" id="KRN88646.1"/>
    </source>
</evidence>
<gene>
    <name evidence="1" type="ORF">IV53_GL000611</name>
</gene>
<dbReference type="STRING" id="1122146.IV53_GL000611"/>
<name>A0A0R2KLQ5_9LACO</name>
<evidence type="ECO:0000313" key="2">
    <source>
        <dbReference type="Proteomes" id="UP000051500"/>
    </source>
</evidence>
<dbReference type="PATRIC" id="fig|1122146.4.peg.627"/>
<dbReference type="OrthoDB" id="2248799at2"/>
<keyword evidence="2" id="KW-1185">Reference proteome</keyword>
<accession>A0A0R2KLQ5</accession>
<protein>
    <submittedName>
        <fullName evidence="1">Uncharacterized protein</fullName>
    </submittedName>
</protein>
<dbReference type="AlphaFoldDB" id="A0A0R2KLQ5"/>
<dbReference type="RefSeq" id="WP_027107050.1">
    <property type="nucleotide sequence ID" value="NZ_JQBZ01000025.1"/>
</dbReference>
<comment type="caution">
    <text evidence="1">The sequence shown here is derived from an EMBL/GenBank/DDBJ whole genome shotgun (WGS) entry which is preliminary data.</text>
</comment>